<name>A0ABS6F2L2_9CLOT</name>
<organism evidence="3 4">
    <name type="scientific">Clostridium simiarum</name>
    <dbReference type="NCBI Taxonomy" id="2841506"/>
    <lineage>
        <taxon>Bacteria</taxon>
        <taxon>Bacillati</taxon>
        <taxon>Bacillota</taxon>
        <taxon>Clostridia</taxon>
        <taxon>Eubacteriales</taxon>
        <taxon>Clostridiaceae</taxon>
        <taxon>Clostridium</taxon>
    </lineage>
</organism>
<dbReference type="PROSITE" id="PS50206">
    <property type="entry name" value="RHODANESE_3"/>
    <property type="match status" value="2"/>
</dbReference>
<dbReference type="PANTHER" id="PTHR11364:SF27">
    <property type="entry name" value="SULFURTRANSFERASE"/>
    <property type="match status" value="1"/>
</dbReference>
<dbReference type="RefSeq" id="WP_216457491.1">
    <property type="nucleotide sequence ID" value="NZ_JAHLQL010000005.1"/>
</dbReference>
<protein>
    <submittedName>
        <fullName evidence="3">Sulfurtransferase</fullName>
    </submittedName>
</protein>
<feature type="domain" description="Rhodanese" evidence="2">
    <location>
        <begin position="15"/>
        <end position="134"/>
    </location>
</feature>
<evidence type="ECO:0000313" key="3">
    <source>
        <dbReference type="EMBL" id="MBU5592754.1"/>
    </source>
</evidence>
<dbReference type="Proteomes" id="UP000736583">
    <property type="component" value="Unassembled WGS sequence"/>
</dbReference>
<keyword evidence="4" id="KW-1185">Reference proteome</keyword>
<dbReference type="CDD" id="cd01449">
    <property type="entry name" value="TST_Repeat_2"/>
    <property type="match status" value="1"/>
</dbReference>
<dbReference type="SMART" id="SM00450">
    <property type="entry name" value="RHOD"/>
    <property type="match status" value="2"/>
</dbReference>
<feature type="domain" description="Rhodanese" evidence="2">
    <location>
        <begin position="165"/>
        <end position="273"/>
    </location>
</feature>
<reference evidence="3 4" key="1">
    <citation type="submission" date="2021-06" db="EMBL/GenBank/DDBJ databases">
        <authorList>
            <person name="Sun Q."/>
            <person name="Li D."/>
        </authorList>
    </citation>
    <scope>NUCLEOTIDE SEQUENCE [LARGE SCALE GENOMIC DNA]</scope>
    <source>
        <strain evidence="3 4">MSJ-4</strain>
    </source>
</reference>
<dbReference type="InterPro" id="IPR045078">
    <property type="entry name" value="TST/MPST-like"/>
</dbReference>
<evidence type="ECO:0000256" key="1">
    <source>
        <dbReference type="ARBA" id="ARBA00022679"/>
    </source>
</evidence>
<sequence>MKNLMSLDDFLKIKDNDDFILLDCRFDLSDKDYGKNAFKEGHIRGAIYVDLETELTGQVKEHGGRHPLPDLNEFTVNMNKKSVDDNIHVIIYDDGDLAAASRLWWLFRYIGKSNVYILEEGIKAWKDRNLPLEQGGDVIIKESKGTLSLNIRDDIYCDVQYVKDNLDKAFIIDAREKDRYLGKIEPVDKKAGHIPGAKNYFWKDNFNEFKVKPKEELKEIFKGLEEKEDIIVHCGSGITGAANVMILDEIGIKAKLYGGSWSDWISYDENPIVVGEER</sequence>
<dbReference type="EMBL" id="JAHLQL010000005">
    <property type="protein sequence ID" value="MBU5592754.1"/>
    <property type="molecule type" value="Genomic_DNA"/>
</dbReference>
<evidence type="ECO:0000313" key="4">
    <source>
        <dbReference type="Proteomes" id="UP000736583"/>
    </source>
</evidence>
<proteinExistence type="predicted"/>
<dbReference type="Pfam" id="PF00581">
    <property type="entry name" value="Rhodanese"/>
    <property type="match status" value="2"/>
</dbReference>
<dbReference type="PANTHER" id="PTHR11364">
    <property type="entry name" value="THIOSULFATE SULFERTANSFERASE"/>
    <property type="match status" value="1"/>
</dbReference>
<comment type="caution">
    <text evidence="3">The sequence shown here is derived from an EMBL/GenBank/DDBJ whole genome shotgun (WGS) entry which is preliminary data.</text>
</comment>
<keyword evidence="1" id="KW-0808">Transferase</keyword>
<evidence type="ECO:0000259" key="2">
    <source>
        <dbReference type="PROSITE" id="PS50206"/>
    </source>
</evidence>
<gene>
    <name evidence="3" type="ORF">KQI89_13440</name>
</gene>
<dbReference type="InterPro" id="IPR001763">
    <property type="entry name" value="Rhodanese-like_dom"/>
</dbReference>
<dbReference type="CDD" id="cd01448">
    <property type="entry name" value="TST_Repeat_1"/>
    <property type="match status" value="1"/>
</dbReference>
<accession>A0ABS6F2L2</accession>